<dbReference type="Proteomes" id="UP001140560">
    <property type="component" value="Unassembled WGS sequence"/>
</dbReference>
<dbReference type="OrthoDB" id="5347452at2759"/>
<keyword evidence="2" id="KW-0812">Transmembrane</keyword>
<protein>
    <submittedName>
        <fullName evidence="3">Uncharacterized protein</fullName>
    </submittedName>
</protein>
<sequence>MAGCCDGLETQDCGWTDKCVDYSAYAAGGCGTSCMLNSFVRKCTDILSPYCVTWTYPSDGVADYGCAATSSDTVYTVLQRGTDDVGDTTSMALPTVSGSAVTGYNDATASAAPTHAPYSGGGGSSSSSTHETKKIAIGLIIGVVIAALFVFFLVIIGVLIIIKRKKKQAQLSANAQAVATAQANTQSTYPKPKQQQPQMHMQQPMQGGFVSPTNLQQGFAAPMPPQSPQPTLNGYFPPPGQNEQKYNPHTSVYEYAVTPISNPPTPAPAYSQPIGSPVVPPMPTQPSVQAHYHTPADGAHEVDAIGVSLPPPQPVASPLGQYPSPVVGTHEVDAVSVTRAQQSRPVYEMGQGR</sequence>
<evidence type="ECO:0000256" key="2">
    <source>
        <dbReference type="SAM" id="Phobius"/>
    </source>
</evidence>
<accession>A0A9W9CQM2</accession>
<proteinExistence type="predicted"/>
<dbReference type="EMBL" id="JAPEUY010000003">
    <property type="protein sequence ID" value="KAJ4375172.1"/>
    <property type="molecule type" value="Genomic_DNA"/>
</dbReference>
<name>A0A9W9CQM2_9PLEO</name>
<keyword evidence="4" id="KW-1185">Reference proteome</keyword>
<organism evidence="3 4">
    <name type="scientific">Neocucurbitaria cava</name>
    <dbReference type="NCBI Taxonomy" id="798079"/>
    <lineage>
        <taxon>Eukaryota</taxon>
        <taxon>Fungi</taxon>
        <taxon>Dikarya</taxon>
        <taxon>Ascomycota</taxon>
        <taxon>Pezizomycotina</taxon>
        <taxon>Dothideomycetes</taxon>
        <taxon>Pleosporomycetidae</taxon>
        <taxon>Pleosporales</taxon>
        <taxon>Pleosporineae</taxon>
        <taxon>Cucurbitariaceae</taxon>
        <taxon>Neocucurbitaria</taxon>
    </lineage>
</organism>
<feature type="transmembrane region" description="Helical" evidence="2">
    <location>
        <begin position="135"/>
        <end position="162"/>
    </location>
</feature>
<keyword evidence="2" id="KW-1133">Transmembrane helix</keyword>
<feature type="region of interest" description="Disordered" evidence="1">
    <location>
        <begin position="183"/>
        <end position="246"/>
    </location>
</feature>
<evidence type="ECO:0000256" key="1">
    <source>
        <dbReference type="SAM" id="MobiDB-lite"/>
    </source>
</evidence>
<evidence type="ECO:0000313" key="3">
    <source>
        <dbReference type="EMBL" id="KAJ4375172.1"/>
    </source>
</evidence>
<dbReference type="AlphaFoldDB" id="A0A9W9CQM2"/>
<gene>
    <name evidence="3" type="ORF">N0V83_002256</name>
</gene>
<feature type="compositionally biased region" description="Low complexity" evidence="1">
    <location>
        <begin position="183"/>
        <end position="206"/>
    </location>
</feature>
<keyword evidence="2" id="KW-0472">Membrane</keyword>
<reference evidence="3" key="1">
    <citation type="submission" date="2022-10" db="EMBL/GenBank/DDBJ databases">
        <title>Tapping the CABI collections for fungal endophytes: first genome assemblies for Collariella, Neodidymelliopsis, Ascochyta clinopodiicola, Didymella pomorum, Didymosphaeria variabile, Neocosmospora piperis and Neocucurbitaria cava.</title>
        <authorList>
            <person name="Hill R."/>
        </authorList>
    </citation>
    <scope>NUCLEOTIDE SEQUENCE</scope>
    <source>
        <strain evidence="3">IMI 356814</strain>
    </source>
</reference>
<evidence type="ECO:0000313" key="4">
    <source>
        <dbReference type="Proteomes" id="UP001140560"/>
    </source>
</evidence>
<comment type="caution">
    <text evidence="3">The sequence shown here is derived from an EMBL/GenBank/DDBJ whole genome shotgun (WGS) entry which is preliminary data.</text>
</comment>